<evidence type="ECO:0000313" key="7">
    <source>
        <dbReference type="Proteomes" id="UP001488838"/>
    </source>
</evidence>
<dbReference type="GO" id="GO:0005634">
    <property type="term" value="C:nucleus"/>
    <property type="evidence" value="ECO:0007669"/>
    <property type="project" value="UniProtKB-SubCell"/>
</dbReference>
<evidence type="ECO:0000256" key="3">
    <source>
        <dbReference type="ARBA" id="ARBA00023125"/>
    </source>
</evidence>
<organism evidence="6 7">
    <name type="scientific">Myodes glareolus</name>
    <name type="common">Bank vole</name>
    <name type="synonym">Clethrionomys glareolus</name>
    <dbReference type="NCBI Taxonomy" id="447135"/>
    <lineage>
        <taxon>Eukaryota</taxon>
        <taxon>Metazoa</taxon>
        <taxon>Chordata</taxon>
        <taxon>Craniata</taxon>
        <taxon>Vertebrata</taxon>
        <taxon>Euteleostomi</taxon>
        <taxon>Mammalia</taxon>
        <taxon>Eutheria</taxon>
        <taxon>Euarchontoglires</taxon>
        <taxon>Glires</taxon>
        <taxon>Rodentia</taxon>
        <taxon>Myomorpha</taxon>
        <taxon>Muroidea</taxon>
        <taxon>Cricetidae</taxon>
        <taxon>Arvicolinae</taxon>
        <taxon>Myodes</taxon>
    </lineage>
</organism>
<evidence type="ECO:0000256" key="1">
    <source>
        <dbReference type="ARBA" id="ARBA00004123"/>
    </source>
</evidence>
<feature type="region of interest" description="Disordered" evidence="5">
    <location>
        <begin position="45"/>
        <end position="83"/>
    </location>
</feature>
<evidence type="ECO:0000256" key="4">
    <source>
        <dbReference type="ARBA" id="ARBA00023242"/>
    </source>
</evidence>
<keyword evidence="7" id="KW-1185">Reference proteome</keyword>
<dbReference type="EMBL" id="JBBHLL010000439">
    <property type="protein sequence ID" value="KAK7802922.1"/>
    <property type="molecule type" value="Genomic_DNA"/>
</dbReference>
<keyword evidence="4" id="KW-0539">Nucleus</keyword>
<keyword evidence="3" id="KW-0238">DNA-binding</keyword>
<dbReference type="Proteomes" id="UP001488838">
    <property type="component" value="Unassembled WGS sequence"/>
</dbReference>
<accession>A0AAW0HJ36</accession>
<comment type="similarity">
    <text evidence="2">Belongs to the HMGN family.</text>
</comment>
<reference evidence="6 7" key="1">
    <citation type="journal article" date="2023" name="bioRxiv">
        <title>Conserved and derived expression patterns and positive selection on dental genes reveal complex evolutionary context of ever-growing rodent molars.</title>
        <authorList>
            <person name="Calamari Z.T."/>
            <person name="Song A."/>
            <person name="Cohen E."/>
            <person name="Akter M."/>
            <person name="Roy R.D."/>
            <person name="Hallikas O."/>
            <person name="Christensen M.M."/>
            <person name="Li P."/>
            <person name="Marangoni P."/>
            <person name="Jernvall J."/>
            <person name="Klein O.D."/>
        </authorList>
    </citation>
    <scope>NUCLEOTIDE SEQUENCE [LARGE SCALE GENOMIC DNA]</scope>
    <source>
        <strain evidence="6">V071</strain>
    </source>
</reference>
<evidence type="ECO:0000256" key="5">
    <source>
        <dbReference type="SAM" id="MobiDB-lite"/>
    </source>
</evidence>
<proteinExistence type="inferred from homology"/>
<sequence>MRERLKELLKERKAGWWVIQKRTSRFYVEPALLWLELKTEMSPAELGEKVPRRKKGKTNAGKDGGNAAENGGSKAEQADKAEDFREDWVETTGVGLPCPIGCDRHFCSLPSFQ</sequence>
<name>A0AAW0HJ36_MYOGA</name>
<dbReference type="GO" id="GO:0000785">
    <property type="term" value="C:chromatin"/>
    <property type="evidence" value="ECO:0007669"/>
    <property type="project" value="InterPro"/>
</dbReference>
<gene>
    <name evidence="6" type="ORF">U0070_013818</name>
</gene>
<evidence type="ECO:0000313" key="6">
    <source>
        <dbReference type="EMBL" id="KAK7802922.1"/>
    </source>
</evidence>
<comment type="subcellular location">
    <subcellularLocation>
        <location evidence="1">Nucleus</location>
    </subcellularLocation>
</comment>
<protein>
    <submittedName>
        <fullName evidence="6">Uncharacterized protein</fullName>
    </submittedName>
</protein>
<dbReference type="GO" id="GO:0031492">
    <property type="term" value="F:nucleosomal DNA binding"/>
    <property type="evidence" value="ECO:0007669"/>
    <property type="project" value="InterPro"/>
</dbReference>
<comment type="caution">
    <text evidence="6">The sequence shown here is derived from an EMBL/GenBank/DDBJ whole genome shotgun (WGS) entry which is preliminary data.</text>
</comment>
<dbReference type="Pfam" id="PF01101">
    <property type="entry name" value="HMG14_17"/>
    <property type="match status" value="1"/>
</dbReference>
<dbReference type="InterPro" id="IPR000079">
    <property type="entry name" value="HMGN_fam"/>
</dbReference>
<evidence type="ECO:0000256" key="2">
    <source>
        <dbReference type="ARBA" id="ARBA00007696"/>
    </source>
</evidence>
<dbReference type="AlphaFoldDB" id="A0AAW0HJ36"/>